<proteinExistence type="predicted"/>
<accession>A0ACB7YEV9</accession>
<organism evidence="1 2">
    <name type="scientific">Vaccinium darrowii</name>
    <dbReference type="NCBI Taxonomy" id="229202"/>
    <lineage>
        <taxon>Eukaryota</taxon>
        <taxon>Viridiplantae</taxon>
        <taxon>Streptophyta</taxon>
        <taxon>Embryophyta</taxon>
        <taxon>Tracheophyta</taxon>
        <taxon>Spermatophyta</taxon>
        <taxon>Magnoliopsida</taxon>
        <taxon>eudicotyledons</taxon>
        <taxon>Gunneridae</taxon>
        <taxon>Pentapetalae</taxon>
        <taxon>asterids</taxon>
        <taxon>Ericales</taxon>
        <taxon>Ericaceae</taxon>
        <taxon>Vaccinioideae</taxon>
        <taxon>Vaccinieae</taxon>
        <taxon>Vaccinium</taxon>
    </lineage>
</organism>
<keyword evidence="2" id="KW-1185">Reference proteome</keyword>
<dbReference type="Proteomes" id="UP000828048">
    <property type="component" value="Chromosome 8"/>
</dbReference>
<gene>
    <name evidence="1" type="ORF">Vadar_020160</name>
</gene>
<reference evidence="1 2" key="1">
    <citation type="journal article" date="2021" name="Hortic Res">
        <title>High-quality reference genome and annotation aids understanding of berry development for evergreen blueberry (Vaccinium darrowii).</title>
        <authorList>
            <person name="Yu J."/>
            <person name="Hulse-Kemp A.M."/>
            <person name="Babiker E."/>
            <person name="Staton M."/>
        </authorList>
    </citation>
    <scope>NUCLEOTIDE SEQUENCE [LARGE SCALE GENOMIC DNA]</scope>
    <source>
        <strain evidence="2">cv. NJ 8807/NJ 8810</strain>
        <tissue evidence="1">Young leaf</tissue>
    </source>
</reference>
<name>A0ACB7YEV9_9ERIC</name>
<dbReference type="EMBL" id="CM037158">
    <property type="protein sequence ID" value="KAH7852066.1"/>
    <property type="molecule type" value="Genomic_DNA"/>
</dbReference>
<sequence length="489" mass="55582">MRVGDGRTQPAAEHSASKRRDRDASLLQPCHHLHETSKKRRLLAETETLALEPLSTYTPTLPTNYAPSSHSSLHTHKKHKNHHLRKTSTADADRNWVYSTRDLSLHKDKIVLVSYNILAVENASKHPNLYSRVPPKYLDWDHRKKLLCEEISQYSASILCFQEVDRFCDLDNLLQKDGFRGVYQARTGEACDGCAIFWKNELFTLLHQESIEFQMFGLRNNVAQLCVLKMTQDQPSSIQDTKASLAFQSRRLLVGNIHVLFNPKRGDIKLGQIRLFLKKAHELSQEWGNIPVVLAGDFNSMPQSAMYQFLASAELDLQLHDRRNISGPICPLEYQPYRRRYNYAASFWSSVSRPPIYRWSCEELSLATGNEGVTQLRHPLKLCSAYRGVHGCGITRDNHGEPLATSYHSNFMGTVDYIWHTREVVPVRVLDTLPINILRQMGGLPSKKWGSDHLALVCELAFAEDVINFCGICFIPFGQSISSTSSCSV</sequence>
<protein>
    <submittedName>
        <fullName evidence="1">Uncharacterized protein</fullName>
    </submittedName>
</protein>
<evidence type="ECO:0000313" key="1">
    <source>
        <dbReference type="EMBL" id="KAH7852066.1"/>
    </source>
</evidence>
<comment type="caution">
    <text evidence="1">The sequence shown here is derived from an EMBL/GenBank/DDBJ whole genome shotgun (WGS) entry which is preliminary data.</text>
</comment>
<evidence type="ECO:0000313" key="2">
    <source>
        <dbReference type="Proteomes" id="UP000828048"/>
    </source>
</evidence>